<evidence type="ECO:0000313" key="5">
    <source>
        <dbReference type="EMBL" id="ACS56780.1"/>
    </source>
</evidence>
<organism evidence="5 6">
    <name type="scientific">Rhizobium leguminosarum bv. trifolii (strain WSM1325)</name>
    <dbReference type="NCBI Taxonomy" id="395491"/>
    <lineage>
        <taxon>Bacteria</taxon>
        <taxon>Pseudomonadati</taxon>
        <taxon>Pseudomonadota</taxon>
        <taxon>Alphaproteobacteria</taxon>
        <taxon>Hyphomicrobiales</taxon>
        <taxon>Rhizobiaceae</taxon>
        <taxon>Rhizobium/Agrobacterium group</taxon>
        <taxon>Rhizobium</taxon>
    </lineage>
</organism>
<dbReference type="GO" id="GO:0005576">
    <property type="term" value="C:extracellular region"/>
    <property type="evidence" value="ECO:0007669"/>
    <property type="project" value="UniProtKB-SubCell"/>
</dbReference>
<dbReference type="InterPro" id="IPR001343">
    <property type="entry name" value="Hemolysn_Ca-bd"/>
</dbReference>
<evidence type="ECO:0000256" key="3">
    <source>
        <dbReference type="SAM" id="MobiDB-lite"/>
    </source>
</evidence>
<dbReference type="InterPro" id="IPR010566">
    <property type="entry name" value="Haemolys_ca-bd"/>
</dbReference>
<reference evidence="5 6" key="1">
    <citation type="journal article" date="2010" name="Stand. Genomic Sci.">
        <title>Complete genome sequence of Rhizobium leguminosarum bv. trifolii strain WSM1325, an effective microsymbiont of annual Mediterranean clovers.</title>
        <authorList>
            <person name="Reeve W."/>
            <person name="O'Hara G."/>
            <person name="Chain P."/>
            <person name="Ardley J."/>
            <person name="Brau L."/>
            <person name="Nandesena K."/>
            <person name="Tiwari R."/>
            <person name="Copeland A."/>
            <person name="Nolan M."/>
            <person name="Han C."/>
            <person name="Brettin T."/>
            <person name="Land M."/>
            <person name="Ovchinikova G."/>
            <person name="Ivanova N."/>
            <person name="Mavromatis K."/>
            <person name="Markowitz V."/>
            <person name="Kyrpides N."/>
            <person name="Melino V."/>
            <person name="Denton M."/>
            <person name="Yates R."/>
            <person name="Howieson J."/>
        </authorList>
    </citation>
    <scope>NUCLEOTIDE SEQUENCE [LARGE SCALE GENOMIC DNA]</scope>
    <source>
        <strain evidence="5 6">WSM1325</strain>
    </source>
</reference>
<dbReference type="KEGG" id="rlg:Rleg_2509"/>
<dbReference type="SUPFAM" id="SSF51120">
    <property type="entry name" value="beta-Roll"/>
    <property type="match status" value="1"/>
</dbReference>
<evidence type="ECO:0000259" key="4">
    <source>
        <dbReference type="Pfam" id="PF06594"/>
    </source>
</evidence>
<feature type="domain" description="Haemolysin-type calcium binding-related" evidence="4">
    <location>
        <begin position="306"/>
        <end position="345"/>
    </location>
</feature>
<gene>
    <name evidence="5" type="ordered locus">Rleg_2509</name>
</gene>
<dbReference type="Gene3D" id="2.150.10.10">
    <property type="entry name" value="Serralysin-like metalloprotease, C-terminal"/>
    <property type="match status" value="2"/>
</dbReference>
<accession>C6B2T2</accession>
<dbReference type="GO" id="GO:0005509">
    <property type="term" value="F:calcium ion binding"/>
    <property type="evidence" value="ECO:0007669"/>
    <property type="project" value="InterPro"/>
</dbReference>
<name>C6B2T2_RHILS</name>
<evidence type="ECO:0000313" key="6">
    <source>
        <dbReference type="Proteomes" id="UP000002256"/>
    </source>
</evidence>
<dbReference type="PANTHER" id="PTHR38340:SF1">
    <property type="entry name" value="S-LAYER PROTEIN"/>
    <property type="match status" value="1"/>
</dbReference>
<dbReference type="PANTHER" id="PTHR38340">
    <property type="entry name" value="S-LAYER PROTEIN"/>
    <property type="match status" value="1"/>
</dbReference>
<comment type="subcellular location">
    <subcellularLocation>
        <location evidence="1">Secreted</location>
    </subcellularLocation>
</comment>
<dbReference type="OrthoDB" id="475207at2"/>
<evidence type="ECO:0000256" key="1">
    <source>
        <dbReference type="ARBA" id="ARBA00004613"/>
    </source>
</evidence>
<dbReference type="Proteomes" id="UP000002256">
    <property type="component" value="Chromosome"/>
</dbReference>
<feature type="region of interest" description="Disordered" evidence="3">
    <location>
        <begin position="69"/>
        <end position="93"/>
    </location>
</feature>
<dbReference type="Pfam" id="PF00353">
    <property type="entry name" value="HemolysinCabind"/>
    <property type="match status" value="2"/>
</dbReference>
<protein>
    <submittedName>
        <fullName evidence="5">Hemolysin-type calcium binding domain protein</fullName>
    </submittedName>
</protein>
<evidence type="ECO:0000256" key="2">
    <source>
        <dbReference type="ARBA" id="ARBA00022525"/>
    </source>
</evidence>
<dbReference type="AlphaFoldDB" id="C6B2T2"/>
<dbReference type="PRINTS" id="PR00313">
    <property type="entry name" value="CABNDNGRPT"/>
</dbReference>
<dbReference type="InterPro" id="IPR050557">
    <property type="entry name" value="RTX_toxin/Mannuronan_C5-epim"/>
</dbReference>
<feature type="domain" description="Haemolysin-type calcium binding-related" evidence="4">
    <location>
        <begin position="183"/>
        <end position="213"/>
    </location>
</feature>
<dbReference type="InterPro" id="IPR011049">
    <property type="entry name" value="Serralysin-like_metalloprot_C"/>
</dbReference>
<dbReference type="Pfam" id="PF06594">
    <property type="entry name" value="HCBP_related"/>
    <property type="match status" value="2"/>
</dbReference>
<dbReference type="EMBL" id="CP001622">
    <property type="protein sequence ID" value="ACS56780.1"/>
    <property type="molecule type" value="Genomic_DNA"/>
</dbReference>
<dbReference type="HOGENOM" id="CLU_787262_0_0_5"/>
<keyword evidence="2" id="KW-0964">Secreted</keyword>
<proteinExistence type="predicted"/>
<feature type="compositionally biased region" description="Acidic residues" evidence="3">
    <location>
        <begin position="72"/>
        <end position="85"/>
    </location>
</feature>
<sequence>MPNWRVRRTALILGLGLILSISIYDRTSRDSGRVVNNIILTSDPDSNQQIHAGAGDDVVYGRGGQDEIRGDEGDDTLYGNEDDDLLTGGTGNDTYGYARGDGNDTIVETIEDSGDADTLIFSDMGPGDIGLRQEGDDLIIAIRMSAADAAKNVSILEEARPAAKSDGRLTWALERTAARMAAGGSILIESGRSGGDKGIESIRFSDGTIWSKQDIAAHISGVLPEGIAGTVGRETLEGTMGDDLIIGLEGNDTLSGSFGDDTYVYTSGDGSDVIDDIVNMSNEIDTLRLTDLTASDVMLLRNAAKLMVIVKPTGEVITVEKQFLAEGYWGIEKIEFSDGLSWDRDKILVRLR</sequence>